<keyword evidence="2" id="KW-1185">Reference proteome</keyword>
<comment type="caution">
    <text evidence="1">The sequence shown here is derived from an EMBL/GenBank/DDBJ whole genome shotgun (WGS) entry which is preliminary data.</text>
</comment>
<proteinExistence type="predicted"/>
<name>A0ACC2BAW8_DIPCM</name>
<reference evidence="2" key="1">
    <citation type="journal article" date="2024" name="Proc. Natl. Acad. Sci. U.S.A.">
        <title>Extraordinary preservation of gene collinearity over three hundred million years revealed in homosporous lycophytes.</title>
        <authorList>
            <person name="Li C."/>
            <person name="Wickell D."/>
            <person name="Kuo L.Y."/>
            <person name="Chen X."/>
            <person name="Nie B."/>
            <person name="Liao X."/>
            <person name="Peng D."/>
            <person name="Ji J."/>
            <person name="Jenkins J."/>
            <person name="Williams M."/>
            <person name="Shu S."/>
            <person name="Plott C."/>
            <person name="Barry K."/>
            <person name="Rajasekar S."/>
            <person name="Grimwood J."/>
            <person name="Han X."/>
            <person name="Sun S."/>
            <person name="Hou Z."/>
            <person name="He W."/>
            <person name="Dai G."/>
            <person name="Sun C."/>
            <person name="Schmutz J."/>
            <person name="Leebens-Mack J.H."/>
            <person name="Li F.W."/>
            <person name="Wang L."/>
        </authorList>
    </citation>
    <scope>NUCLEOTIDE SEQUENCE [LARGE SCALE GENOMIC DNA]</scope>
    <source>
        <strain evidence="2">cv. PW_Plant_1</strain>
    </source>
</reference>
<dbReference type="EMBL" id="CM055107">
    <property type="protein sequence ID" value="KAJ7526883.1"/>
    <property type="molecule type" value="Genomic_DNA"/>
</dbReference>
<gene>
    <name evidence="1" type="ORF">O6H91_16G027100</name>
</gene>
<sequence length="430" mass="48432">MTNNIPHQHFPLDKCDSNESARLRVLSSFYTSDCNDSDGYMMSSPIIINNPCTKDVHLQNASTCDLLDDEKYILIRERTFRRGKQVGVIKNEHERQQFPLIAILITTLRRSLLACRRSEEKASLDVGWPTNVRHVTHVTFDRFNGFLGLPMEFELEIPRRVPSASASVFGVSPESMQCSFDLKGNSVPTILLHMQERLYSQGGLQSEGIFRIDAENSHEEHVRGELNKGIIPDDIDLHCLAGLIKAWFRELPKGVLDTFTPEQVMQCHTENECVELVKLLPPTPAALLDWAVNLMADVSQEEAYNKMNARNIAMVFAPNMTKMADPLTALMHAVQVMNFLKTLILRTLKDRQEAVLDPGPALSFSETHDGDNGDCGAIISHGVEIDSSEDLKGNYDEYILCSIAHSKLDLVNGVRQINRIDQQSERVEAW</sequence>
<evidence type="ECO:0000313" key="2">
    <source>
        <dbReference type="Proteomes" id="UP001162992"/>
    </source>
</evidence>
<dbReference type="Proteomes" id="UP001162992">
    <property type="component" value="Chromosome 16"/>
</dbReference>
<accession>A0ACC2BAW8</accession>
<protein>
    <submittedName>
        <fullName evidence="1">Uncharacterized protein</fullName>
    </submittedName>
</protein>
<organism evidence="1 2">
    <name type="scientific">Diphasiastrum complanatum</name>
    <name type="common">Issler's clubmoss</name>
    <name type="synonym">Lycopodium complanatum</name>
    <dbReference type="NCBI Taxonomy" id="34168"/>
    <lineage>
        <taxon>Eukaryota</taxon>
        <taxon>Viridiplantae</taxon>
        <taxon>Streptophyta</taxon>
        <taxon>Embryophyta</taxon>
        <taxon>Tracheophyta</taxon>
        <taxon>Lycopodiopsida</taxon>
        <taxon>Lycopodiales</taxon>
        <taxon>Lycopodiaceae</taxon>
        <taxon>Lycopodioideae</taxon>
        <taxon>Diphasiastrum</taxon>
    </lineage>
</organism>
<evidence type="ECO:0000313" key="1">
    <source>
        <dbReference type="EMBL" id="KAJ7526883.1"/>
    </source>
</evidence>